<feature type="transmembrane region" description="Helical" evidence="9">
    <location>
        <begin position="293"/>
        <end position="315"/>
    </location>
</feature>
<name>A0A150FRY9_CLOPD</name>
<evidence type="ECO:0000259" key="11">
    <source>
        <dbReference type="PROSITE" id="PS50885"/>
    </source>
</evidence>
<keyword evidence="15" id="KW-1185">Reference proteome</keyword>
<dbReference type="OrthoDB" id="369336at2"/>
<evidence type="ECO:0000256" key="8">
    <source>
        <dbReference type="PROSITE-ProRule" id="PRU00284"/>
    </source>
</evidence>
<dbReference type="Proteomes" id="UP000092605">
    <property type="component" value="Unassembled WGS sequence"/>
</dbReference>
<reference evidence="13 15" key="2">
    <citation type="submission" date="2016-11" db="EMBL/GenBank/DDBJ databases">
        <authorList>
            <person name="Varghese N."/>
            <person name="Submissions S."/>
        </authorList>
    </citation>
    <scope>NUCLEOTIDE SEQUENCE [LARGE SCALE GENOMIC DNA]</scope>
    <source>
        <strain evidence="13 15">DSM 7308</strain>
    </source>
</reference>
<dbReference type="Gene3D" id="6.10.340.10">
    <property type="match status" value="1"/>
</dbReference>
<dbReference type="SUPFAM" id="SSF103190">
    <property type="entry name" value="Sensory domain-like"/>
    <property type="match status" value="2"/>
</dbReference>
<organism evidence="12 14">
    <name type="scientific">Alkalithermobacter thermoalcaliphilus JW-YL-7 = DSM 7308</name>
    <dbReference type="NCBI Taxonomy" id="1121328"/>
    <lineage>
        <taxon>Bacteria</taxon>
        <taxon>Bacillati</taxon>
        <taxon>Bacillota</taxon>
        <taxon>Clostridia</taxon>
        <taxon>Peptostreptococcales</taxon>
        <taxon>Tepidibacteraceae</taxon>
        <taxon>Alkalithermobacter</taxon>
    </lineage>
</organism>
<dbReference type="InterPro" id="IPR029151">
    <property type="entry name" value="Sensor-like_sf"/>
</dbReference>
<dbReference type="Pfam" id="PF00672">
    <property type="entry name" value="HAMP"/>
    <property type="match status" value="1"/>
</dbReference>
<keyword evidence="6 8" id="KW-0807">Transducer</keyword>
<evidence type="ECO:0000256" key="6">
    <source>
        <dbReference type="ARBA" id="ARBA00023224"/>
    </source>
</evidence>
<dbReference type="RefSeq" id="WP_066071057.1">
    <property type="nucleotide sequence ID" value="NZ_FRBG01000001.1"/>
</dbReference>
<dbReference type="InterPro" id="IPR003660">
    <property type="entry name" value="HAMP_dom"/>
</dbReference>
<keyword evidence="2" id="KW-1003">Cell membrane</keyword>
<evidence type="ECO:0000313" key="15">
    <source>
        <dbReference type="Proteomes" id="UP000323392"/>
    </source>
</evidence>
<dbReference type="Proteomes" id="UP000323392">
    <property type="component" value="Unassembled WGS sequence"/>
</dbReference>
<dbReference type="AlphaFoldDB" id="A0A150FRY9"/>
<dbReference type="PANTHER" id="PTHR32089:SF112">
    <property type="entry name" value="LYSOZYME-LIKE PROTEIN-RELATED"/>
    <property type="match status" value="1"/>
</dbReference>
<dbReference type="InterPro" id="IPR004089">
    <property type="entry name" value="MCPsignal_dom"/>
</dbReference>
<evidence type="ECO:0000256" key="2">
    <source>
        <dbReference type="ARBA" id="ARBA00022475"/>
    </source>
</evidence>
<dbReference type="Gene3D" id="1.10.287.950">
    <property type="entry name" value="Methyl-accepting chemotaxis protein"/>
    <property type="match status" value="1"/>
</dbReference>
<dbReference type="EMBL" id="LSFY01000001">
    <property type="protein sequence ID" value="KXZ40348.1"/>
    <property type="molecule type" value="Genomic_DNA"/>
</dbReference>
<keyword evidence="5 9" id="KW-0472">Membrane</keyword>
<dbReference type="Pfam" id="PF00015">
    <property type="entry name" value="MCPsignal"/>
    <property type="match status" value="1"/>
</dbReference>
<evidence type="ECO:0000256" key="1">
    <source>
        <dbReference type="ARBA" id="ARBA00004651"/>
    </source>
</evidence>
<reference evidence="12 14" key="1">
    <citation type="submission" date="2016-02" db="EMBL/GenBank/DDBJ databases">
        <title>Draft genome sequence for Clostridium paradoxum JW-YL-7.</title>
        <authorList>
            <person name="Utturkar S.M."/>
            <person name="Lancaster A."/>
            <person name="Poole F.L."/>
            <person name="Adams M.W."/>
            <person name="Brown S.D."/>
        </authorList>
    </citation>
    <scope>NUCLEOTIDE SEQUENCE [LARGE SCALE GENOMIC DNA]</scope>
    <source>
        <strain evidence="12 14">JW-YL-7</strain>
    </source>
</reference>
<dbReference type="PATRIC" id="fig|1121328.3.peg.1432"/>
<accession>A0A150FRY9</accession>
<comment type="caution">
    <text evidence="12">The sequence shown here is derived from an EMBL/GenBank/DDBJ whole genome shotgun (WGS) entry which is preliminary data.</text>
</comment>
<gene>
    <name evidence="12" type="ORF">JWYL7_1423</name>
    <name evidence="13" type="ORF">SAMN05661008_00098</name>
</gene>
<dbReference type="InterPro" id="IPR033463">
    <property type="entry name" value="sCache_3"/>
</dbReference>
<evidence type="ECO:0000256" key="4">
    <source>
        <dbReference type="ARBA" id="ARBA00022989"/>
    </source>
</evidence>
<feature type="domain" description="HAMP" evidence="11">
    <location>
        <begin position="316"/>
        <end position="368"/>
    </location>
</feature>
<protein>
    <submittedName>
        <fullName evidence="13">Methyl-accepting chemotaxis protein</fullName>
    </submittedName>
    <submittedName>
        <fullName evidence="12">Methyl-accepting chemotaxis sensory transducer</fullName>
    </submittedName>
</protein>
<evidence type="ECO:0000256" key="7">
    <source>
        <dbReference type="ARBA" id="ARBA00029447"/>
    </source>
</evidence>
<dbReference type="Gene3D" id="3.30.450.20">
    <property type="entry name" value="PAS domain"/>
    <property type="match status" value="1"/>
</dbReference>
<evidence type="ECO:0000256" key="9">
    <source>
        <dbReference type="SAM" id="Phobius"/>
    </source>
</evidence>
<feature type="domain" description="Methyl-accepting transducer" evidence="10">
    <location>
        <begin position="387"/>
        <end position="644"/>
    </location>
</feature>
<dbReference type="PROSITE" id="PS50885">
    <property type="entry name" value="HAMP"/>
    <property type="match status" value="1"/>
</dbReference>
<dbReference type="CDD" id="cd06225">
    <property type="entry name" value="HAMP"/>
    <property type="match status" value="1"/>
</dbReference>
<evidence type="ECO:0000313" key="14">
    <source>
        <dbReference type="Proteomes" id="UP000092605"/>
    </source>
</evidence>
<dbReference type="EMBL" id="FRBG01000001">
    <property type="protein sequence ID" value="SHK36858.1"/>
    <property type="molecule type" value="Genomic_DNA"/>
</dbReference>
<dbReference type="GO" id="GO:0005886">
    <property type="term" value="C:plasma membrane"/>
    <property type="evidence" value="ECO:0007669"/>
    <property type="project" value="UniProtKB-SubCell"/>
</dbReference>
<sequence length="674" mass="73720">MKKLLRNRQSIKIKILINVFITFFITMSILTGASIYSINKKMTHQMETLSLSLIESMVSRIENNRQALDAIQELFDQKIVVASKLINSYPNMSNDVLKRLAKELDVAEINISDSNGVIIYSNLDENINYKYPSEHAVSDILSGKSNSVIEDVRQSTVDNNYYKYGAAKLNNGGVVQIGISADTIKTISDSVDVQNILEDIASRDNIVYALVISKDLKAIAHSNKDRIGIQLDDEGSKTAAVEGKSYFDKFYYEPAGAVVFDALVPLYRNGEHIGAVSIGISTKDLTDAIKETIINSIIVALVMFALGFLVLIYLLNRLTKPLNDLVYAADKISNGDLTVNIDIKSNDEVGKVANSFNNMVEKLRSMTGKMKDIAINISSYSEELFSISQQASSVSEQIAMSTQDMAQGSEEQARATADVSENIKNVVSNIESINKEVENVVNTADETGKLAQDGTSKMNNMINQMNTIKNSVNYSSDVIQNLQETSLEIGNIVEVINNIANQTNLLALNAAIEAARAGEAGRGFAVVAEEVRKLAEQSMRSADSIKELIAKTQENTQKALVSINEGNSQAQRGEEIVKQVEAALNEILDGFNDTKDKLYSVSKNVKEANDNAQVIISSVSKIESIAQDAAANSEQIAASTEEQASSIDEIAKSIQMLTDMSKELEDMVSGFKLN</sequence>
<dbReference type="SMART" id="SM00283">
    <property type="entry name" value="MA"/>
    <property type="match status" value="1"/>
</dbReference>
<dbReference type="STRING" id="1121328.JWYL7_1423"/>
<dbReference type="CDD" id="cd11386">
    <property type="entry name" value="MCP_signal"/>
    <property type="match status" value="1"/>
</dbReference>
<keyword evidence="3 9" id="KW-0812">Transmembrane</keyword>
<evidence type="ECO:0000313" key="13">
    <source>
        <dbReference type="EMBL" id="SHK36858.1"/>
    </source>
</evidence>
<keyword evidence="4 9" id="KW-1133">Transmembrane helix</keyword>
<evidence type="ECO:0000256" key="3">
    <source>
        <dbReference type="ARBA" id="ARBA00022692"/>
    </source>
</evidence>
<evidence type="ECO:0000256" key="5">
    <source>
        <dbReference type="ARBA" id="ARBA00023136"/>
    </source>
</evidence>
<comment type="similarity">
    <text evidence="7">Belongs to the methyl-accepting chemotaxis (MCP) protein family.</text>
</comment>
<dbReference type="PANTHER" id="PTHR32089">
    <property type="entry name" value="METHYL-ACCEPTING CHEMOTAXIS PROTEIN MCPB"/>
    <property type="match status" value="1"/>
</dbReference>
<dbReference type="GO" id="GO:0007165">
    <property type="term" value="P:signal transduction"/>
    <property type="evidence" value="ECO:0007669"/>
    <property type="project" value="UniProtKB-KW"/>
</dbReference>
<evidence type="ECO:0000313" key="12">
    <source>
        <dbReference type="EMBL" id="KXZ40348.1"/>
    </source>
</evidence>
<dbReference type="SMART" id="SM00304">
    <property type="entry name" value="HAMP"/>
    <property type="match status" value="1"/>
</dbReference>
<dbReference type="Pfam" id="PF17203">
    <property type="entry name" value="sCache_3_2"/>
    <property type="match status" value="1"/>
</dbReference>
<comment type="subcellular location">
    <subcellularLocation>
        <location evidence="1">Cell membrane</location>
        <topology evidence="1">Multi-pass membrane protein</topology>
    </subcellularLocation>
</comment>
<evidence type="ECO:0000259" key="10">
    <source>
        <dbReference type="PROSITE" id="PS50111"/>
    </source>
</evidence>
<dbReference type="SUPFAM" id="SSF58104">
    <property type="entry name" value="Methyl-accepting chemotaxis protein (MCP) signaling domain"/>
    <property type="match status" value="1"/>
</dbReference>
<dbReference type="PROSITE" id="PS50111">
    <property type="entry name" value="CHEMOTAXIS_TRANSDUC_2"/>
    <property type="match status" value="1"/>
</dbReference>
<proteinExistence type="inferred from homology"/>
<feature type="transmembrane region" description="Helical" evidence="9">
    <location>
        <begin position="15"/>
        <end position="36"/>
    </location>
</feature>